<evidence type="ECO:0000313" key="2">
    <source>
        <dbReference type="EMBL" id="KAI5079681.1"/>
    </source>
</evidence>
<keyword evidence="1" id="KW-0472">Membrane</keyword>
<evidence type="ECO:0000313" key="4">
    <source>
        <dbReference type="Proteomes" id="UP000886520"/>
    </source>
</evidence>
<keyword evidence="1" id="KW-0812">Transmembrane</keyword>
<reference evidence="2 4" key="1">
    <citation type="submission" date="2021-01" db="EMBL/GenBank/DDBJ databases">
        <title>Adiantum capillus-veneris genome.</title>
        <authorList>
            <person name="Fang Y."/>
            <person name="Liao Q."/>
        </authorList>
    </citation>
    <scope>NUCLEOTIDE SEQUENCE [LARGE SCALE GENOMIC DNA]</scope>
    <source>
        <strain evidence="2">H3</strain>
        <tissue evidence="2">Leaf</tissue>
    </source>
</reference>
<feature type="transmembrane region" description="Helical" evidence="1">
    <location>
        <begin position="20"/>
        <end position="38"/>
    </location>
</feature>
<evidence type="ECO:0000313" key="3">
    <source>
        <dbReference type="EMBL" id="KAI5080252.1"/>
    </source>
</evidence>
<accession>A0A9D4V4L5</accession>
<gene>
    <name evidence="2" type="ORF">GOP47_0005160</name>
    <name evidence="3" type="ORF">GOP47_0005731</name>
</gene>
<protein>
    <submittedName>
        <fullName evidence="2">Uncharacterized protein</fullName>
    </submittedName>
</protein>
<sequence length="101" mass="11290">MKTKSRTIAQHAWKALIRQIRKSLLAVGTLSIWLAFWSGWKGAIIVRYAAATLKLKFTEFVFARLRSTFMKRQTGNVLGGLVQLRKSHAQLPFVSSSGAAN</sequence>
<proteinExistence type="predicted"/>
<dbReference type="EMBL" id="JABFUD020000005">
    <property type="protein sequence ID" value="KAI5080252.1"/>
    <property type="molecule type" value="Genomic_DNA"/>
</dbReference>
<dbReference type="AlphaFoldDB" id="A0A9D4V4L5"/>
<dbReference type="Proteomes" id="UP000886520">
    <property type="component" value="Chromosome 5"/>
</dbReference>
<dbReference type="EMBL" id="JABFUD020000005">
    <property type="protein sequence ID" value="KAI5079681.1"/>
    <property type="molecule type" value="Genomic_DNA"/>
</dbReference>
<keyword evidence="4" id="KW-1185">Reference proteome</keyword>
<evidence type="ECO:0000256" key="1">
    <source>
        <dbReference type="SAM" id="Phobius"/>
    </source>
</evidence>
<name>A0A9D4V4L5_ADICA</name>
<comment type="caution">
    <text evidence="2">The sequence shown here is derived from an EMBL/GenBank/DDBJ whole genome shotgun (WGS) entry which is preliminary data.</text>
</comment>
<keyword evidence="1" id="KW-1133">Transmembrane helix</keyword>
<organism evidence="2 4">
    <name type="scientific">Adiantum capillus-veneris</name>
    <name type="common">Maidenhair fern</name>
    <dbReference type="NCBI Taxonomy" id="13818"/>
    <lineage>
        <taxon>Eukaryota</taxon>
        <taxon>Viridiplantae</taxon>
        <taxon>Streptophyta</taxon>
        <taxon>Embryophyta</taxon>
        <taxon>Tracheophyta</taxon>
        <taxon>Polypodiopsida</taxon>
        <taxon>Polypodiidae</taxon>
        <taxon>Polypodiales</taxon>
        <taxon>Pteridineae</taxon>
        <taxon>Pteridaceae</taxon>
        <taxon>Vittarioideae</taxon>
        <taxon>Adiantum</taxon>
    </lineage>
</organism>